<gene>
    <name evidence="1" type="ORF">BGM30_44980</name>
</gene>
<evidence type="ECO:0000313" key="2">
    <source>
        <dbReference type="Proteomes" id="UP000236321"/>
    </source>
</evidence>
<dbReference type="RefSeq" id="WP_103113483.1">
    <property type="nucleotide sequence ID" value="NZ_BEIU01000026.1"/>
</dbReference>
<dbReference type="AlphaFoldDB" id="A0A2H6BYX8"/>
<comment type="caution">
    <text evidence="1">The sequence shown here is derived from an EMBL/GenBank/DDBJ whole genome shotgun (WGS) entry which is preliminary data.</text>
</comment>
<organism evidence="1 2">
    <name type="scientific">Microcystis aeruginosa NIES-298</name>
    <dbReference type="NCBI Taxonomy" id="449468"/>
    <lineage>
        <taxon>Bacteria</taxon>
        <taxon>Bacillati</taxon>
        <taxon>Cyanobacteriota</taxon>
        <taxon>Cyanophyceae</taxon>
        <taxon>Oscillatoriophycideae</taxon>
        <taxon>Chroococcales</taxon>
        <taxon>Microcystaceae</taxon>
        <taxon>Microcystis</taxon>
    </lineage>
</organism>
<name>A0A2H6BYX8_MICAE</name>
<protein>
    <submittedName>
        <fullName evidence="1">Uncharacterized protein</fullName>
    </submittedName>
</protein>
<proteinExistence type="predicted"/>
<dbReference type="EMBL" id="BEYQ01000022">
    <property type="protein sequence ID" value="GBD55405.1"/>
    <property type="molecule type" value="Genomic_DNA"/>
</dbReference>
<reference evidence="2" key="1">
    <citation type="submission" date="2017-12" db="EMBL/GenBank/DDBJ databases">
        <title>Improved Draft Genome Sequence of Microcystis aeruginosa NIES-298, a Microcystin-Producing Cyanobacterium from Lake Kasumigaura, Japan.</title>
        <authorList>
            <person name="Yamaguchi H."/>
            <person name="Suzuki S."/>
            <person name="Kawachi M."/>
        </authorList>
    </citation>
    <scope>NUCLEOTIDE SEQUENCE [LARGE SCALE GENOMIC DNA]</scope>
    <source>
        <strain evidence="2">NIES-298</strain>
    </source>
</reference>
<accession>A0A2H6BYX8</accession>
<dbReference type="Proteomes" id="UP000236321">
    <property type="component" value="Unassembled WGS sequence"/>
</dbReference>
<evidence type="ECO:0000313" key="1">
    <source>
        <dbReference type="EMBL" id="GBD55405.1"/>
    </source>
</evidence>
<sequence length="68" mass="8368">MIEFYWDGELISRHQTKEEAFEKAYKYHKKNNFKCRLSTSNFRDADTGSDYGLFAEFYSWFYAPFFFF</sequence>